<keyword evidence="3" id="KW-0378">Hydrolase</keyword>
<dbReference type="PROSITE" id="PS00135">
    <property type="entry name" value="TRYPSIN_SER"/>
    <property type="match status" value="1"/>
</dbReference>
<dbReference type="Pfam" id="PF00089">
    <property type="entry name" value="Trypsin"/>
    <property type="match status" value="1"/>
</dbReference>
<feature type="chain" id="PRO_5040859194" description="Peptidase S1 domain-containing protein" evidence="5">
    <location>
        <begin position="16"/>
        <end position="372"/>
    </location>
</feature>
<dbReference type="PANTHER" id="PTHR24276:SF98">
    <property type="entry name" value="FI18310P1-RELATED"/>
    <property type="match status" value="1"/>
</dbReference>
<dbReference type="GO" id="GO:0004252">
    <property type="term" value="F:serine-type endopeptidase activity"/>
    <property type="evidence" value="ECO:0007669"/>
    <property type="project" value="InterPro"/>
</dbReference>
<dbReference type="Proteomes" id="UP001143981">
    <property type="component" value="Unassembled WGS sequence"/>
</dbReference>
<accession>A0A9W7YFR9</accession>
<feature type="domain" description="Peptidase S1" evidence="6">
    <location>
        <begin position="35"/>
        <end position="280"/>
    </location>
</feature>
<keyword evidence="5" id="KW-0732">Signal</keyword>
<comment type="similarity">
    <text evidence="1">Belongs to the peptidase S1 family.</text>
</comment>
<dbReference type="InterPro" id="IPR001254">
    <property type="entry name" value="Trypsin_dom"/>
</dbReference>
<gene>
    <name evidence="7" type="ORF">LPJ61_001121</name>
</gene>
<dbReference type="SMART" id="SM00020">
    <property type="entry name" value="Tryp_SPc"/>
    <property type="match status" value="1"/>
</dbReference>
<protein>
    <recommendedName>
        <fullName evidence="6">Peptidase S1 domain-containing protein</fullName>
    </recommendedName>
</protein>
<dbReference type="AlphaFoldDB" id="A0A9W7YFR9"/>
<feature type="compositionally biased region" description="Low complexity" evidence="4">
    <location>
        <begin position="290"/>
        <end position="308"/>
    </location>
</feature>
<dbReference type="EMBL" id="JANBOI010000080">
    <property type="protein sequence ID" value="KAJ1734341.1"/>
    <property type="molecule type" value="Genomic_DNA"/>
</dbReference>
<dbReference type="Gene3D" id="2.40.10.10">
    <property type="entry name" value="Trypsin-like serine proteases"/>
    <property type="match status" value="1"/>
</dbReference>
<dbReference type="InterPro" id="IPR050430">
    <property type="entry name" value="Peptidase_S1"/>
</dbReference>
<dbReference type="PRINTS" id="PR00722">
    <property type="entry name" value="CHYMOTRYPSIN"/>
</dbReference>
<dbReference type="PANTHER" id="PTHR24276">
    <property type="entry name" value="POLYSERASE-RELATED"/>
    <property type="match status" value="1"/>
</dbReference>
<evidence type="ECO:0000313" key="8">
    <source>
        <dbReference type="Proteomes" id="UP001143981"/>
    </source>
</evidence>
<dbReference type="PROSITE" id="PS50240">
    <property type="entry name" value="TRYPSIN_DOM"/>
    <property type="match status" value="1"/>
</dbReference>
<feature type="compositionally biased region" description="Acidic residues" evidence="4">
    <location>
        <begin position="327"/>
        <end position="338"/>
    </location>
</feature>
<dbReference type="InterPro" id="IPR033116">
    <property type="entry name" value="TRYPSIN_SER"/>
</dbReference>
<dbReference type="SUPFAM" id="SSF50494">
    <property type="entry name" value="Trypsin-like serine proteases"/>
    <property type="match status" value="1"/>
</dbReference>
<dbReference type="InterPro" id="IPR043504">
    <property type="entry name" value="Peptidase_S1_PA_chymotrypsin"/>
</dbReference>
<dbReference type="PROSITE" id="PS00134">
    <property type="entry name" value="TRYPSIN_HIS"/>
    <property type="match status" value="1"/>
</dbReference>
<dbReference type="InterPro" id="IPR001314">
    <property type="entry name" value="Peptidase_S1A"/>
</dbReference>
<keyword evidence="2" id="KW-1015">Disulfide bond</keyword>
<evidence type="ECO:0000259" key="6">
    <source>
        <dbReference type="PROSITE" id="PS50240"/>
    </source>
</evidence>
<dbReference type="InterPro" id="IPR009003">
    <property type="entry name" value="Peptidase_S1_PA"/>
</dbReference>
<sequence>MQLVAILSLAALASAKVIPRGKFAKDANESAVPRIIGGRPASTTEFQSTAYLEMYDGTSGSICTGSLIAPNVILTAGHCLYKDQTRRYLAADFQVGITHAPPPPSQLFKGISVTQVIAHPKFSMSDLVDDIALLILSESVPATTATPIKIYSGSYKTSTPIRAAGFGLTDPLDDTSVASQLMVVDLGIGSQSLCQKNSNTYDPKTQLCTDGTAGKDTCQGDSGGPLITPIDSSANYALLGLTSYGTTSASNPQGLCAVKGSSGFYTYIAPYLPWIAEMANLDVKSIQITNSTSSGGDEDSSSPSSRSRTSSKSRNTRTSTNTRSTDTEGDSATDDSSDSESSHHSHDSHSSGASRVHAGLAAASIVIYSLLF</sequence>
<comment type="caution">
    <text evidence="7">The sequence shown here is derived from an EMBL/GenBank/DDBJ whole genome shotgun (WGS) entry which is preliminary data.</text>
</comment>
<keyword evidence="8" id="KW-1185">Reference proteome</keyword>
<evidence type="ECO:0000256" key="4">
    <source>
        <dbReference type="SAM" id="MobiDB-lite"/>
    </source>
</evidence>
<evidence type="ECO:0000256" key="5">
    <source>
        <dbReference type="SAM" id="SignalP"/>
    </source>
</evidence>
<evidence type="ECO:0000256" key="2">
    <source>
        <dbReference type="ARBA" id="ARBA00023157"/>
    </source>
</evidence>
<proteinExistence type="inferred from homology"/>
<evidence type="ECO:0000313" key="7">
    <source>
        <dbReference type="EMBL" id="KAJ1734341.1"/>
    </source>
</evidence>
<organism evidence="7 8">
    <name type="scientific">Coemansia biformis</name>
    <dbReference type="NCBI Taxonomy" id="1286918"/>
    <lineage>
        <taxon>Eukaryota</taxon>
        <taxon>Fungi</taxon>
        <taxon>Fungi incertae sedis</taxon>
        <taxon>Zoopagomycota</taxon>
        <taxon>Kickxellomycotina</taxon>
        <taxon>Kickxellomycetes</taxon>
        <taxon>Kickxellales</taxon>
        <taxon>Kickxellaceae</taxon>
        <taxon>Coemansia</taxon>
    </lineage>
</organism>
<dbReference type="GO" id="GO:0006508">
    <property type="term" value="P:proteolysis"/>
    <property type="evidence" value="ECO:0007669"/>
    <property type="project" value="UniProtKB-KW"/>
</dbReference>
<keyword evidence="3" id="KW-0645">Protease</keyword>
<name>A0A9W7YFR9_9FUNG</name>
<dbReference type="OrthoDB" id="6380398at2759"/>
<dbReference type="InterPro" id="IPR018114">
    <property type="entry name" value="TRYPSIN_HIS"/>
</dbReference>
<feature type="signal peptide" evidence="5">
    <location>
        <begin position="1"/>
        <end position="15"/>
    </location>
</feature>
<keyword evidence="3" id="KW-0720">Serine protease</keyword>
<evidence type="ECO:0000256" key="1">
    <source>
        <dbReference type="ARBA" id="ARBA00007664"/>
    </source>
</evidence>
<evidence type="ECO:0000256" key="3">
    <source>
        <dbReference type="RuleBase" id="RU363034"/>
    </source>
</evidence>
<feature type="region of interest" description="Disordered" evidence="4">
    <location>
        <begin position="290"/>
        <end position="355"/>
    </location>
</feature>
<reference evidence="7" key="1">
    <citation type="submission" date="2022-07" db="EMBL/GenBank/DDBJ databases">
        <title>Phylogenomic reconstructions and comparative analyses of Kickxellomycotina fungi.</title>
        <authorList>
            <person name="Reynolds N.K."/>
            <person name="Stajich J.E."/>
            <person name="Barry K."/>
            <person name="Grigoriev I.V."/>
            <person name="Crous P."/>
            <person name="Smith M.E."/>
        </authorList>
    </citation>
    <scope>NUCLEOTIDE SEQUENCE</scope>
    <source>
        <strain evidence="7">BCRC 34381</strain>
    </source>
</reference>
<feature type="compositionally biased region" description="Basic and acidic residues" evidence="4">
    <location>
        <begin position="340"/>
        <end position="349"/>
    </location>
</feature>
<dbReference type="CDD" id="cd00190">
    <property type="entry name" value="Tryp_SPc"/>
    <property type="match status" value="1"/>
</dbReference>